<organism evidence="1">
    <name type="scientific">Pandoravirus macleodensis</name>
    <dbReference type="NCBI Taxonomy" id="2107707"/>
    <lineage>
        <taxon>Viruses</taxon>
        <taxon>Pandoravirus</taxon>
    </lineage>
</organism>
<name>A0A2U7UGD3_9VIRU</name>
<sequence>MDLADTRAHIIEWYLRLGLAQHDHVQSKLAWLADHWYLAVDAEFARQAQRAYQRLVASDILIEWRPRSWAAARVTVVIAAAPHDLLTLVPAVVGRGWKPSERPCALVVLDDWNPCWWTQWSVSTVAGRLEACAPAFVSVQGHDNVVLDAREASVAKVRDALNAMCALTRVVIVRDRSDVPLDGVDAVVCACACRQASESHLHAVDRYRARVFYTRRSTRPMAIAFAPWTGADRNNNNSSDHIASAGDDRGADGANGPRPGHYIDPCVYEGVGPRGVPVPMRDCASLDCGCCLSFDPAWVETRERCPFVGGCASCD</sequence>
<proteinExistence type="predicted"/>
<dbReference type="Proteomes" id="UP000249758">
    <property type="component" value="Segment"/>
</dbReference>
<dbReference type="GeneID" id="36841979"/>
<accession>A0A2U7UGD3</accession>
<evidence type="ECO:0000313" key="1">
    <source>
        <dbReference type="EMBL" id="AVK77524.1"/>
    </source>
</evidence>
<dbReference type="KEGG" id="vg:36841979"/>
<protein>
    <submittedName>
        <fullName evidence="1">Uncharacterized protein</fullName>
    </submittedName>
</protein>
<gene>
    <name evidence="1" type="ORF">pmac_cds_836</name>
</gene>
<dbReference type="RefSeq" id="YP_009481520.1">
    <property type="nucleotide sequence ID" value="NC_037665.1"/>
</dbReference>
<reference evidence="1" key="1">
    <citation type="journal article" date="2018" name="Nat. Commun.">
        <title>Diversity and evolution of the emerging Pandoraviridae family.</title>
        <authorList>
            <person name="Legendre M."/>
            <person name="Fabre E."/>
            <person name="Poirot O."/>
            <person name="Jeudy S."/>
            <person name="Lartigue A."/>
            <person name="Alempic J.M."/>
            <person name="Beucher L."/>
            <person name="Philippe N."/>
            <person name="Bertaux L."/>
            <person name="Christo-Foroux E."/>
            <person name="Labadie K."/>
            <person name="Coute Y."/>
            <person name="Abergel C."/>
            <person name="Claverie J.M."/>
        </authorList>
    </citation>
    <scope>NUCLEOTIDE SEQUENCE [LARGE SCALE GENOMIC DNA]</scope>
    <source>
        <strain evidence="1">Macleodensis</strain>
    </source>
</reference>
<dbReference type="EMBL" id="MG011691">
    <property type="protein sequence ID" value="AVK77524.1"/>
    <property type="molecule type" value="Genomic_DNA"/>
</dbReference>